<feature type="chain" id="PRO_5043317933" description="Thyroxine-binding globulin" evidence="10">
    <location>
        <begin position="17"/>
        <end position="211"/>
    </location>
</feature>
<sequence>MKTIFLLLFFIAGTPADNPYPQIFSYPNKNNRDNYQYESHPRGAQIPIQVLVNSNSDFAFKIFRKVSSRESQQGGRSKGNVAFSPLGISSAFAMMALGAKNNTSDQILKGLDFRPSEIQERMIHEGFRELTRMLNNGGAGHQMEIGKCLFVQNQLYPEQRFLKGLKNFYGGDIFWENFKKLSSTSKVTSQGKPVGRYLSLSMKSIPLLKFC</sequence>
<dbReference type="Pfam" id="PF00079">
    <property type="entry name" value="Serpin"/>
    <property type="match status" value="1"/>
</dbReference>
<protein>
    <recommendedName>
        <fullName evidence="7">Thyroxine-binding globulin</fullName>
    </recommendedName>
    <alternativeName>
        <fullName evidence="9">Serpin A7</fullName>
    </alternativeName>
    <alternativeName>
        <fullName evidence="8">T4-binding globulin</fullName>
    </alternativeName>
</protein>
<gene>
    <name evidence="12" type="ORF">NXF25_000641</name>
</gene>
<feature type="signal peptide" evidence="10">
    <location>
        <begin position="1"/>
        <end position="16"/>
    </location>
</feature>
<dbReference type="PANTHER" id="PTHR11461">
    <property type="entry name" value="SERINE PROTEASE INHIBITOR, SERPIN"/>
    <property type="match status" value="1"/>
</dbReference>
<dbReference type="SUPFAM" id="SSF56574">
    <property type="entry name" value="Serpins"/>
    <property type="match status" value="1"/>
</dbReference>
<evidence type="ECO:0000256" key="3">
    <source>
        <dbReference type="ARBA" id="ARBA00022525"/>
    </source>
</evidence>
<reference evidence="12 13" key="1">
    <citation type="journal article" date="2024" name="Proc. Natl. Acad. Sci. U.S.A.">
        <title>The genetic regulatory architecture and epigenomic basis for age-related changes in rattlesnake venom.</title>
        <authorList>
            <person name="Hogan M.P."/>
            <person name="Holding M.L."/>
            <person name="Nystrom G.S."/>
            <person name="Colston T.J."/>
            <person name="Bartlett D.A."/>
            <person name="Mason A.J."/>
            <person name="Ellsworth S.A."/>
            <person name="Rautsaw R.M."/>
            <person name="Lawrence K.C."/>
            <person name="Strickland J.L."/>
            <person name="He B."/>
            <person name="Fraser P."/>
            <person name="Margres M.J."/>
            <person name="Gilbert D.M."/>
            <person name="Gibbs H.L."/>
            <person name="Parkinson C.L."/>
            <person name="Rokyta D.R."/>
        </authorList>
    </citation>
    <scope>NUCLEOTIDE SEQUENCE [LARGE SCALE GENOMIC DNA]</scope>
    <source>
        <strain evidence="12">DRR0105</strain>
    </source>
</reference>
<evidence type="ECO:0000256" key="2">
    <source>
        <dbReference type="ARBA" id="ARBA00009500"/>
    </source>
</evidence>
<keyword evidence="3" id="KW-0964">Secreted</keyword>
<dbReference type="InterPro" id="IPR036186">
    <property type="entry name" value="Serpin_sf"/>
</dbReference>
<organism evidence="12 13">
    <name type="scientific">Crotalus adamanteus</name>
    <name type="common">Eastern diamondback rattlesnake</name>
    <dbReference type="NCBI Taxonomy" id="8729"/>
    <lineage>
        <taxon>Eukaryota</taxon>
        <taxon>Metazoa</taxon>
        <taxon>Chordata</taxon>
        <taxon>Craniata</taxon>
        <taxon>Vertebrata</taxon>
        <taxon>Euteleostomi</taxon>
        <taxon>Lepidosauria</taxon>
        <taxon>Squamata</taxon>
        <taxon>Bifurcata</taxon>
        <taxon>Unidentata</taxon>
        <taxon>Episquamata</taxon>
        <taxon>Toxicofera</taxon>
        <taxon>Serpentes</taxon>
        <taxon>Colubroidea</taxon>
        <taxon>Viperidae</taxon>
        <taxon>Crotalinae</taxon>
        <taxon>Crotalus</taxon>
    </lineage>
</organism>
<feature type="domain" description="Serpin" evidence="11">
    <location>
        <begin position="54"/>
        <end position="184"/>
    </location>
</feature>
<evidence type="ECO:0000313" key="12">
    <source>
        <dbReference type="EMBL" id="KAK9409466.1"/>
    </source>
</evidence>
<keyword evidence="13" id="KW-1185">Reference proteome</keyword>
<dbReference type="InterPro" id="IPR042178">
    <property type="entry name" value="Serpin_sf_1"/>
</dbReference>
<evidence type="ECO:0000256" key="4">
    <source>
        <dbReference type="ARBA" id="ARBA00022729"/>
    </source>
</evidence>
<accession>A0AAW1C5P6</accession>
<evidence type="ECO:0000256" key="10">
    <source>
        <dbReference type="SAM" id="SignalP"/>
    </source>
</evidence>
<dbReference type="EMBL" id="JAOTOJ010000001">
    <property type="protein sequence ID" value="KAK9409466.1"/>
    <property type="molecule type" value="Genomic_DNA"/>
</dbReference>
<dbReference type="GO" id="GO:0004867">
    <property type="term" value="F:serine-type endopeptidase inhibitor activity"/>
    <property type="evidence" value="ECO:0007669"/>
    <property type="project" value="InterPro"/>
</dbReference>
<evidence type="ECO:0000259" key="11">
    <source>
        <dbReference type="Pfam" id="PF00079"/>
    </source>
</evidence>
<evidence type="ECO:0000313" key="13">
    <source>
        <dbReference type="Proteomes" id="UP001474421"/>
    </source>
</evidence>
<keyword evidence="5" id="KW-0325">Glycoprotein</keyword>
<dbReference type="AlphaFoldDB" id="A0AAW1C5P6"/>
<evidence type="ECO:0000256" key="8">
    <source>
        <dbReference type="ARBA" id="ARBA00042967"/>
    </source>
</evidence>
<dbReference type="Proteomes" id="UP001474421">
    <property type="component" value="Unassembled WGS sequence"/>
</dbReference>
<evidence type="ECO:0000256" key="6">
    <source>
        <dbReference type="ARBA" id="ARBA00037352"/>
    </source>
</evidence>
<comment type="similarity">
    <text evidence="2">Belongs to the serpin family.</text>
</comment>
<dbReference type="InterPro" id="IPR000215">
    <property type="entry name" value="Serpin_fam"/>
</dbReference>
<comment type="caution">
    <text evidence="12">The sequence shown here is derived from an EMBL/GenBank/DDBJ whole genome shotgun (WGS) entry which is preliminary data.</text>
</comment>
<evidence type="ECO:0000256" key="7">
    <source>
        <dbReference type="ARBA" id="ARBA00039512"/>
    </source>
</evidence>
<dbReference type="InterPro" id="IPR023796">
    <property type="entry name" value="Serpin_dom"/>
</dbReference>
<keyword evidence="4 10" id="KW-0732">Signal</keyword>
<comment type="subcellular location">
    <subcellularLocation>
        <location evidence="1">Secreted</location>
    </subcellularLocation>
</comment>
<evidence type="ECO:0000256" key="5">
    <source>
        <dbReference type="ARBA" id="ARBA00023180"/>
    </source>
</evidence>
<name>A0AAW1C5P6_CROAD</name>
<proteinExistence type="inferred from homology"/>
<dbReference type="GO" id="GO:0005615">
    <property type="term" value="C:extracellular space"/>
    <property type="evidence" value="ECO:0007669"/>
    <property type="project" value="InterPro"/>
</dbReference>
<comment type="function">
    <text evidence="6">Major thyroid hormone transport protein in serum.</text>
</comment>
<evidence type="ECO:0000256" key="1">
    <source>
        <dbReference type="ARBA" id="ARBA00004613"/>
    </source>
</evidence>
<dbReference type="PANTHER" id="PTHR11461:SF375">
    <property type="entry name" value="THYROXINE-BINDING GLOBULIN"/>
    <property type="match status" value="1"/>
</dbReference>
<dbReference type="Gene3D" id="3.30.497.10">
    <property type="entry name" value="Antithrombin, subunit I, domain 2"/>
    <property type="match status" value="1"/>
</dbReference>
<evidence type="ECO:0000256" key="9">
    <source>
        <dbReference type="ARBA" id="ARBA00043177"/>
    </source>
</evidence>